<dbReference type="InterPro" id="IPR014729">
    <property type="entry name" value="Rossmann-like_a/b/a_fold"/>
</dbReference>
<dbReference type="PANTHER" id="PTHR46268:SF27">
    <property type="entry name" value="UNIVERSAL STRESS PROTEIN RV2623"/>
    <property type="match status" value="1"/>
</dbReference>
<dbReference type="InterPro" id="IPR006016">
    <property type="entry name" value="UspA"/>
</dbReference>
<feature type="compositionally biased region" description="Basic and acidic residues" evidence="4">
    <location>
        <begin position="97"/>
        <end position="115"/>
    </location>
</feature>
<evidence type="ECO:0000313" key="7">
    <source>
        <dbReference type="Proteomes" id="UP000244900"/>
    </source>
</evidence>
<feature type="compositionally biased region" description="Low complexity" evidence="4">
    <location>
        <begin position="116"/>
        <end position="143"/>
    </location>
</feature>
<feature type="compositionally biased region" description="Low complexity" evidence="4">
    <location>
        <begin position="61"/>
        <end position="73"/>
    </location>
</feature>
<name>A0A2S1SLZ6_9ACTN</name>
<organism evidence="6 7">
    <name type="scientific">Streptomyces tirandamycinicus</name>
    <dbReference type="NCBI Taxonomy" id="2174846"/>
    <lineage>
        <taxon>Bacteria</taxon>
        <taxon>Bacillati</taxon>
        <taxon>Actinomycetota</taxon>
        <taxon>Actinomycetes</taxon>
        <taxon>Kitasatosporales</taxon>
        <taxon>Streptomycetaceae</taxon>
        <taxon>Streptomyces</taxon>
    </lineage>
</organism>
<proteinExistence type="inferred from homology"/>
<protein>
    <submittedName>
        <fullName evidence="6">Universal stress protein</fullName>
    </submittedName>
</protein>
<dbReference type="Proteomes" id="UP000244900">
    <property type="component" value="Chromosome"/>
</dbReference>
<gene>
    <name evidence="6" type="ORF">DDW44_00650</name>
</gene>
<feature type="compositionally biased region" description="Acidic residues" evidence="4">
    <location>
        <begin position="83"/>
        <end position="96"/>
    </location>
</feature>
<dbReference type="EMBL" id="CP029188">
    <property type="protein sequence ID" value="AWI27445.1"/>
    <property type="molecule type" value="Genomic_DNA"/>
</dbReference>
<dbReference type="PRINTS" id="PR01438">
    <property type="entry name" value="UNVRSLSTRESS"/>
</dbReference>
<evidence type="ECO:0000256" key="4">
    <source>
        <dbReference type="SAM" id="MobiDB-lite"/>
    </source>
</evidence>
<dbReference type="KEGG" id="stir:DDW44_00650"/>
<keyword evidence="3" id="KW-0067">ATP-binding</keyword>
<accession>A0A2S1SLZ6</accession>
<reference evidence="6 7" key="1">
    <citation type="submission" date="2018-05" db="EMBL/GenBank/DDBJ databases">
        <title>Complete genome sequence of sponge-derived Streptomyces sp. HNM0039.</title>
        <authorList>
            <person name="Huang X."/>
            <person name="Zhou S."/>
        </authorList>
    </citation>
    <scope>NUCLEOTIDE SEQUENCE [LARGE SCALE GENOMIC DNA]</scope>
    <source>
        <strain evidence="6 7">HNM0039</strain>
    </source>
</reference>
<dbReference type="Gene3D" id="3.40.50.620">
    <property type="entry name" value="HUPs"/>
    <property type="match status" value="2"/>
</dbReference>
<dbReference type="SUPFAM" id="SSF52402">
    <property type="entry name" value="Adenine nucleotide alpha hydrolases-like"/>
    <property type="match status" value="2"/>
</dbReference>
<dbReference type="PANTHER" id="PTHR46268">
    <property type="entry name" value="STRESS RESPONSE PROTEIN NHAX"/>
    <property type="match status" value="1"/>
</dbReference>
<dbReference type="AlphaFoldDB" id="A0A2S1SLZ6"/>
<dbReference type="Pfam" id="PF00582">
    <property type="entry name" value="Usp"/>
    <property type="match status" value="2"/>
</dbReference>
<dbReference type="GO" id="GO:0005524">
    <property type="term" value="F:ATP binding"/>
    <property type="evidence" value="ECO:0007669"/>
    <property type="project" value="UniProtKB-KW"/>
</dbReference>
<keyword evidence="2" id="KW-0547">Nucleotide-binding</keyword>
<sequence length="385" mass="40220">MPRAAGRGVDVRDQYTAGSVVVGVAEAEGQEQVALAAAQEAARAGTGLRILHAVEWPAPPGTAADGTTATAGTEALARSSAEADTEADAETEAEADAEAHAETEAEADAKAHAETQAEADANAHAETQAEADAKAGTETATETDAGDRTHPDRAKRVIARFSQAVHRRFPHLAIEPDRVSGSPVPALIDRSATAPLVVVGHRGTGGFPRLPLGSVSLQVATHSRCPVLVVGTGERTEPVDNRVVVGVDVDDVQPHVMEFALRAAGSRGARLEVAHASTRPELLSTGPTGPLLLGHETRPIAARDLLEEKLAPYRSRWPDVEIRTRVERCRPAHLLVESSRDAELVVVGTHGRTGLRRLMLGSVSGEVLHTAECPVVVVPAPVTGA</sequence>
<feature type="region of interest" description="Disordered" evidence="4">
    <location>
        <begin position="59"/>
        <end position="153"/>
    </location>
</feature>
<evidence type="ECO:0000256" key="1">
    <source>
        <dbReference type="ARBA" id="ARBA00008791"/>
    </source>
</evidence>
<feature type="domain" description="UspA" evidence="5">
    <location>
        <begin position="242"/>
        <end position="379"/>
    </location>
</feature>
<keyword evidence="7" id="KW-1185">Reference proteome</keyword>
<feature type="domain" description="UspA" evidence="5">
    <location>
        <begin position="20"/>
        <end position="230"/>
    </location>
</feature>
<evidence type="ECO:0000313" key="6">
    <source>
        <dbReference type="EMBL" id="AWI27445.1"/>
    </source>
</evidence>
<dbReference type="InterPro" id="IPR006015">
    <property type="entry name" value="Universal_stress_UspA"/>
</dbReference>
<evidence type="ECO:0000256" key="3">
    <source>
        <dbReference type="ARBA" id="ARBA00022840"/>
    </source>
</evidence>
<dbReference type="OrthoDB" id="9784123at2"/>
<comment type="similarity">
    <text evidence="1">Belongs to the universal stress protein A family.</text>
</comment>
<evidence type="ECO:0000259" key="5">
    <source>
        <dbReference type="Pfam" id="PF00582"/>
    </source>
</evidence>
<evidence type="ECO:0000256" key="2">
    <source>
        <dbReference type="ARBA" id="ARBA00022741"/>
    </source>
</evidence>